<dbReference type="CDD" id="cd18825">
    <property type="entry name" value="GH43_CtGH43-like"/>
    <property type="match status" value="1"/>
</dbReference>
<organism evidence="5 6">
    <name type="scientific">Perilla frutescens var. hirtella</name>
    <name type="common">Perilla citriodora</name>
    <name type="synonym">Perilla setoyensis</name>
    <dbReference type="NCBI Taxonomy" id="608512"/>
    <lineage>
        <taxon>Eukaryota</taxon>
        <taxon>Viridiplantae</taxon>
        <taxon>Streptophyta</taxon>
        <taxon>Embryophyta</taxon>
        <taxon>Tracheophyta</taxon>
        <taxon>Spermatophyta</taxon>
        <taxon>Magnoliopsida</taxon>
        <taxon>eudicotyledons</taxon>
        <taxon>Gunneridae</taxon>
        <taxon>Pentapetalae</taxon>
        <taxon>asterids</taxon>
        <taxon>lamiids</taxon>
        <taxon>Lamiales</taxon>
        <taxon>Lamiaceae</taxon>
        <taxon>Nepetoideae</taxon>
        <taxon>Elsholtzieae</taxon>
        <taxon>Perilla</taxon>
    </lineage>
</organism>
<dbReference type="AlphaFoldDB" id="A0AAD4JHY9"/>
<comment type="similarity">
    <text evidence="1 4">Belongs to the glycosyl hydrolase 43 family.</text>
</comment>
<name>A0AAD4JHY9_PERFH</name>
<gene>
    <name evidence="5" type="ORF">C2S53_004578</name>
</gene>
<dbReference type="Pfam" id="PF04616">
    <property type="entry name" value="Glyco_hydro_43"/>
    <property type="match status" value="1"/>
</dbReference>
<dbReference type="EMBL" id="SDAM02000052">
    <property type="protein sequence ID" value="KAH6834215.1"/>
    <property type="molecule type" value="Genomic_DNA"/>
</dbReference>
<evidence type="ECO:0000256" key="2">
    <source>
        <dbReference type="ARBA" id="ARBA00022801"/>
    </source>
</evidence>
<keyword evidence="6" id="KW-1185">Reference proteome</keyword>
<dbReference type="PANTHER" id="PTHR22925">
    <property type="entry name" value="GLYCOSYL HYDROLASE 43 FAMILY MEMBER"/>
    <property type="match status" value="1"/>
</dbReference>
<dbReference type="SUPFAM" id="SSF75005">
    <property type="entry name" value="Arabinanase/levansucrase/invertase"/>
    <property type="match status" value="1"/>
</dbReference>
<evidence type="ECO:0000313" key="6">
    <source>
        <dbReference type="Proteomes" id="UP001190926"/>
    </source>
</evidence>
<dbReference type="PANTHER" id="PTHR22925:SF3">
    <property type="entry name" value="GLYCOSYL HYDROLASE FAMILY PROTEIN 43"/>
    <property type="match status" value="1"/>
</dbReference>
<dbReference type="Proteomes" id="UP001190926">
    <property type="component" value="Unassembled WGS sequence"/>
</dbReference>
<keyword evidence="3 4" id="KW-0326">Glycosidase</keyword>
<dbReference type="InterPro" id="IPR023296">
    <property type="entry name" value="Glyco_hydro_beta-prop_sf"/>
</dbReference>
<dbReference type="Gene3D" id="2.115.10.20">
    <property type="entry name" value="Glycosyl hydrolase domain, family 43"/>
    <property type="match status" value="1"/>
</dbReference>
<evidence type="ECO:0000313" key="5">
    <source>
        <dbReference type="EMBL" id="KAH6834215.1"/>
    </source>
</evidence>
<evidence type="ECO:0000256" key="3">
    <source>
        <dbReference type="ARBA" id="ARBA00023295"/>
    </source>
</evidence>
<protein>
    <submittedName>
        <fullName evidence="5">Arabinanase/levansucrase/invertase</fullName>
    </submittedName>
</protein>
<dbReference type="GO" id="GO:0005975">
    <property type="term" value="P:carbohydrate metabolic process"/>
    <property type="evidence" value="ECO:0007669"/>
    <property type="project" value="InterPro"/>
</dbReference>
<dbReference type="GO" id="GO:0004553">
    <property type="term" value="F:hydrolase activity, hydrolyzing O-glycosyl compounds"/>
    <property type="evidence" value="ECO:0007669"/>
    <property type="project" value="InterPro"/>
</dbReference>
<evidence type="ECO:0000256" key="4">
    <source>
        <dbReference type="RuleBase" id="RU361187"/>
    </source>
</evidence>
<reference evidence="5 6" key="1">
    <citation type="journal article" date="2021" name="Nat. Commun.">
        <title>Incipient diploidization of the medicinal plant Perilla within 10,000 years.</title>
        <authorList>
            <person name="Zhang Y."/>
            <person name="Shen Q."/>
            <person name="Leng L."/>
            <person name="Zhang D."/>
            <person name="Chen S."/>
            <person name="Shi Y."/>
            <person name="Ning Z."/>
            <person name="Chen S."/>
        </authorList>
    </citation>
    <scope>NUCLEOTIDE SEQUENCE [LARGE SCALE GENOMIC DNA]</scope>
    <source>
        <strain evidence="6">cv. PC099</strain>
    </source>
</reference>
<evidence type="ECO:0000256" key="1">
    <source>
        <dbReference type="ARBA" id="ARBA00009865"/>
    </source>
</evidence>
<comment type="caution">
    <text evidence="5">The sequence shown here is derived from an EMBL/GenBank/DDBJ whole genome shotgun (WGS) entry which is preliminary data.</text>
</comment>
<keyword evidence="2 4" id="KW-0378">Hydrolase</keyword>
<sequence length="467" mass="53191">MGHWLSLRSRCSWRWAVVLCGVAALSTIQLYSFCRRVGSEYKKLTRVMALQPPVLTFEELEQVEYLTLLPPYGLKHPQTINLNDEFLNESSNARTIFFPSYGAVDPRKKTNTTSHTGLFYWPGKVWLDTGGNPINAHGGGIVFDGTSTNYYWYGEFKNGRTYHAQGSNTARVDVIGVSCYSSKNLWEWKFEGIVLHSEKTNVSHDLHFSNVLERPKVIYNEETKKYVMWFHVDNAAYTKAAAGVAVSDSPTGPFEYLHSVRPNGFESRDMTVFKDEDDGKAYLIYSSVRNREVHISPLSRDYLGVSGVTERALIGMYREAPAVFKYEGVYYMVTSGCSGWLPNEALVHEAEAVLGPWETIGNPCVGANKAFRAATFFSQGSFVLPMPGGERGSFIFMADRWNVAELSDSRYLWLPLTVKARYENERFTPFPLWSRVAIFWHERWRTPIKENGETYYVAKPYQLGEDL</sequence>
<dbReference type="InterPro" id="IPR006710">
    <property type="entry name" value="Glyco_hydro_43"/>
</dbReference>
<proteinExistence type="inferred from homology"/>
<accession>A0AAD4JHY9</accession>